<dbReference type="SUPFAM" id="SSF52402">
    <property type="entry name" value="Adenine nucleotide alpha hydrolases-like"/>
    <property type="match status" value="1"/>
</dbReference>
<comment type="caution">
    <text evidence="2">The sequence shown here is derived from an EMBL/GenBank/DDBJ whole genome shotgun (WGS) entry which is preliminary data.</text>
</comment>
<accession>A0A9D4JLW2</accession>
<dbReference type="EMBL" id="JAIWYP010000005">
    <property type="protein sequence ID" value="KAH3816890.1"/>
    <property type="molecule type" value="Genomic_DNA"/>
</dbReference>
<dbReference type="Proteomes" id="UP000828390">
    <property type="component" value="Unassembled WGS sequence"/>
</dbReference>
<proteinExistence type="predicted"/>
<dbReference type="InterPro" id="IPR006016">
    <property type="entry name" value="UspA"/>
</dbReference>
<dbReference type="AlphaFoldDB" id="A0A9D4JLW2"/>
<evidence type="ECO:0000313" key="2">
    <source>
        <dbReference type="EMBL" id="KAH3816890.1"/>
    </source>
</evidence>
<name>A0A9D4JLW2_DREPO</name>
<organism evidence="2 3">
    <name type="scientific">Dreissena polymorpha</name>
    <name type="common">Zebra mussel</name>
    <name type="synonym">Mytilus polymorpha</name>
    <dbReference type="NCBI Taxonomy" id="45954"/>
    <lineage>
        <taxon>Eukaryota</taxon>
        <taxon>Metazoa</taxon>
        <taxon>Spiralia</taxon>
        <taxon>Lophotrochozoa</taxon>
        <taxon>Mollusca</taxon>
        <taxon>Bivalvia</taxon>
        <taxon>Autobranchia</taxon>
        <taxon>Heteroconchia</taxon>
        <taxon>Euheterodonta</taxon>
        <taxon>Imparidentia</taxon>
        <taxon>Neoheterodontei</taxon>
        <taxon>Myida</taxon>
        <taxon>Dreissenoidea</taxon>
        <taxon>Dreissenidae</taxon>
        <taxon>Dreissena</taxon>
    </lineage>
</organism>
<reference evidence="2" key="2">
    <citation type="submission" date="2020-11" db="EMBL/GenBank/DDBJ databases">
        <authorList>
            <person name="McCartney M.A."/>
            <person name="Auch B."/>
            <person name="Kono T."/>
            <person name="Mallez S."/>
            <person name="Becker A."/>
            <person name="Gohl D.M."/>
            <person name="Silverstein K.A.T."/>
            <person name="Koren S."/>
            <person name="Bechman K.B."/>
            <person name="Herman A."/>
            <person name="Abrahante J.E."/>
            <person name="Garbe J."/>
        </authorList>
    </citation>
    <scope>NUCLEOTIDE SEQUENCE</scope>
    <source>
        <strain evidence="2">Duluth1</strain>
        <tissue evidence="2">Whole animal</tissue>
    </source>
</reference>
<feature type="domain" description="UspA" evidence="1">
    <location>
        <begin position="7"/>
        <end position="61"/>
    </location>
</feature>
<reference evidence="2" key="1">
    <citation type="journal article" date="2019" name="bioRxiv">
        <title>The Genome of the Zebra Mussel, Dreissena polymorpha: A Resource for Invasive Species Research.</title>
        <authorList>
            <person name="McCartney M.A."/>
            <person name="Auch B."/>
            <person name="Kono T."/>
            <person name="Mallez S."/>
            <person name="Zhang Y."/>
            <person name="Obille A."/>
            <person name="Becker A."/>
            <person name="Abrahante J.E."/>
            <person name="Garbe J."/>
            <person name="Badalamenti J.P."/>
            <person name="Herman A."/>
            <person name="Mangelson H."/>
            <person name="Liachko I."/>
            <person name="Sullivan S."/>
            <person name="Sone E.D."/>
            <person name="Koren S."/>
            <person name="Silverstein K.A.T."/>
            <person name="Beckman K.B."/>
            <person name="Gohl D.M."/>
        </authorList>
    </citation>
    <scope>NUCLEOTIDE SEQUENCE</scope>
    <source>
        <strain evidence="2">Duluth1</strain>
        <tissue evidence="2">Whole animal</tissue>
    </source>
</reference>
<gene>
    <name evidence="2" type="ORF">DPMN_118414</name>
</gene>
<sequence length="83" mass="9700">MAEHKRVVAVAIDESEFSEKALQWYVENIRRDDDYVVLIHTPELYDLSMASPAVVDQLLRELTEYACIYSFQVRPWSISCCEN</sequence>
<keyword evidence="3" id="KW-1185">Reference proteome</keyword>
<evidence type="ECO:0000259" key="1">
    <source>
        <dbReference type="Pfam" id="PF00582"/>
    </source>
</evidence>
<dbReference type="InterPro" id="IPR014729">
    <property type="entry name" value="Rossmann-like_a/b/a_fold"/>
</dbReference>
<dbReference type="Gene3D" id="3.40.50.620">
    <property type="entry name" value="HUPs"/>
    <property type="match status" value="1"/>
</dbReference>
<dbReference type="Pfam" id="PF00582">
    <property type="entry name" value="Usp"/>
    <property type="match status" value="1"/>
</dbReference>
<evidence type="ECO:0000313" key="3">
    <source>
        <dbReference type="Proteomes" id="UP000828390"/>
    </source>
</evidence>
<protein>
    <recommendedName>
        <fullName evidence="1">UspA domain-containing protein</fullName>
    </recommendedName>
</protein>